<name>A0A7J0DP64_9ERIC</name>
<dbReference type="OrthoDB" id="1750920at2759"/>
<reference evidence="2" key="1">
    <citation type="submission" date="2019-07" db="EMBL/GenBank/DDBJ databases">
        <title>De Novo Assembly of kiwifruit Actinidia rufa.</title>
        <authorList>
            <person name="Sugita-Konishi S."/>
            <person name="Sato K."/>
            <person name="Mori E."/>
            <person name="Abe Y."/>
            <person name="Kisaki G."/>
            <person name="Hamano K."/>
            <person name="Suezawa K."/>
            <person name="Otani M."/>
            <person name="Fukuda T."/>
            <person name="Manabe T."/>
            <person name="Gomi K."/>
            <person name="Tabuchi M."/>
            <person name="Akimitsu K."/>
            <person name="Kataoka I."/>
        </authorList>
    </citation>
    <scope>NUCLEOTIDE SEQUENCE [LARGE SCALE GENOMIC DNA]</scope>
    <source>
        <strain evidence="2">cv. Fuchu</strain>
    </source>
</reference>
<dbReference type="EMBL" id="BJWL01000303">
    <property type="protein sequence ID" value="GFS38206.1"/>
    <property type="molecule type" value="Genomic_DNA"/>
</dbReference>
<accession>A0A7J0DP64</accession>
<keyword evidence="2" id="KW-1185">Reference proteome</keyword>
<dbReference type="AlphaFoldDB" id="A0A7J0DP64"/>
<evidence type="ECO:0000313" key="1">
    <source>
        <dbReference type="EMBL" id="GFS38206.1"/>
    </source>
</evidence>
<dbReference type="Proteomes" id="UP000585474">
    <property type="component" value="Unassembled WGS sequence"/>
</dbReference>
<sequence>MELNRAQLLVHGGTTLAQFCADHYIPNNILIERPDPSEDANLVERKGDRIPVWTWLIHQAREEAKGLSTSSSGFSNSFDIGNNDASEGAACVVGDEEEDAKVEEGKEVNQGENQVSIIAPPAQIPTAKPILVLSLAFKAADDLEVLEVAPAVEDLIEHSFNQGGSLG</sequence>
<evidence type="ECO:0000313" key="2">
    <source>
        <dbReference type="Proteomes" id="UP000585474"/>
    </source>
</evidence>
<gene>
    <name evidence="1" type="ORF">Acr_00g0056230</name>
</gene>
<comment type="caution">
    <text evidence="1">The sequence shown here is derived from an EMBL/GenBank/DDBJ whole genome shotgun (WGS) entry which is preliminary data.</text>
</comment>
<proteinExistence type="predicted"/>
<protein>
    <submittedName>
        <fullName evidence="1">Uncharacterized protein</fullName>
    </submittedName>
</protein>
<organism evidence="1 2">
    <name type="scientific">Actinidia rufa</name>
    <dbReference type="NCBI Taxonomy" id="165716"/>
    <lineage>
        <taxon>Eukaryota</taxon>
        <taxon>Viridiplantae</taxon>
        <taxon>Streptophyta</taxon>
        <taxon>Embryophyta</taxon>
        <taxon>Tracheophyta</taxon>
        <taxon>Spermatophyta</taxon>
        <taxon>Magnoliopsida</taxon>
        <taxon>eudicotyledons</taxon>
        <taxon>Gunneridae</taxon>
        <taxon>Pentapetalae</taxon>
        <taxon>asterids</taxon>
        <taxon>Ericales</taxon>
        <taxon>Actinidiaceae</taxon>
        <taxon>Actinidia</taxon>
    </lineage>
</organism>